<accession>A0ABS3BF63</accession>
<comment type="caution">
    <text evidence="1">The sequence shown here is derived from an EMBL/GenBank/DDBJ whole genome shotgun (WGS) entry which is preliminary data.</text>
</comment>
<gene>
    <name evidence="1" type="ORF">JYP53_11250</name>
</gene>
<dbReference type="RefSeq" id="WP_206557657.1">
    <property type="nucleotide sequence ID" value="NZ_JAFKDB010000015.1"/>
</dbReference>
<dbReference type="Proteomes" id="UP000664344">
    <property type="component" value="Unassembled WGS sequence"/>
</dbReference>
<sequence>SVITAHCGLINTTADCRQMWQNRPIGKLKRRWPKTLDHYMITALLVATTGYLRSPVEPEWTLTGFNNFVALFKLPIGLASIAIPLAALVASHHRSIQTASQIISQQEQNTFSNYVKHREYFSKFIDEEGLLNGKSSFKAVNKKVYDILFPFAAQGDLNSSPLLNEDDVERIDELISYTVRAAQQVDWATTDNIEDLKDLIDELRSEIQVLFSLEVIDPYNGISIENILYEIMKIRTTLQHLSSASSFLDPYSGDEHFEEWSHELSKANSALKTVRNFELAEERLKDISNSGARNGVVILNEAQAKNIRDLLGENSSIKIKFLTKKYENNQRLLKAIRQL</sequence>
<evidence type="ECO:0000313" key="2">
    <source>
        <dbReference type="Proteomes" id="UP000664344"/>
    </source>
</evidence>
<keyword evidence="2" id="KW-1185">Reference proteome</keyword>
<reference evidence="1 2" key="1">
    <citation type="submission" date="2021-02" db="EMBL/GenBank/DDBJ databases">
        <title>PHA producing bacteria isolated from coastal sediment in Guangdong, Shenzhen.</title>
        <authorList>
            <person name="Zheng W."/>
            <person name="Yu S."/>
            <person name="Huang Y."/>
        </authorList>
    </citation>
    <scope>NUCLEOTIDE SEQUENCE [LARGE SCALE GENOMIC DNA]</scope>
    <source>
        <strain evidence="1 2">TN21-5</strain>
    </source>
</reference>
<evidence type="ECO:0000313" key="1">
    <source>
        <dbReference type="EMBL" id="MBN7770475.1"/>
    </source>
</evidence>
<name>A0ABS3BF63_9GAMM</name>
<feature type="non-terminal residue" evidence="1">
    <location>
        <position position="1"/>
    </location>
</feature>
<proteinExistence type="predicted"/>
<organism evidence="1 2">
    <name type="scientific">Marinobacter daepoensis</name>
    <dbReference type="NCBI Taxonomy" id="262077"/>
    <lineage>
        <taxon>Bacteria</taxon>
        <taxon>Pseudomonadati</taxon>
        <taxon>Pseudomonadota</taxon>
        <taxon>Gammaproteobacteria</taxon>
        <taxon>Pseudomonadales</taxon>
        <taxon>Marinobacteraceae</taxon>
        <taxon>Marinobacter</taxon>
    </lineage>
</organism>
<dbReference type="EMBL" id="JAFKDB010000015">
    <property type="protein sequence ID" value="MBN7770475.1"/>
    <property type="molecule type" value="Genomic_DNA"/>
</dbReference>
<protein>
    <submittedName>
        <fullName evidence="1">Uncharacterized protein</fullName>
    </submittedName>
</protein>